<dbReference type="Proteomes" id="UP000663722">
    <property type="component" value="Chromosome"/>
</dbReference>
<sequence length="45" mass="5349">MPYLNYLRFIGIYITKALLKQHVFSSRSDNLIFLICAHFQIDKNC</sequence>
<dbReference type="AlphaFoldDB" id="A0A975BW17"/>
<organism evidence="1 2">
    <name type="scientific">Desulfonema magnum</name>
    <dbReference type="NCBI Taxonomy" id="45655"/>
    <lineage>
        <taxon>Bacteria</taxon>
        <taxon>Pseudomonadati</taxon>
        <taxon>Thermodesulfobacteriota</taxon>
        <taxon>Desulfobacteria</taxon>
        <taxon>Desulfobacterales</taxon>
        <taxon>Desulfococcaceae</taxon>
        <taxon>Desulfonema</taxon>
    </lineage>
</organism>
<evidence type="ECO:0000313" key="2">
    <source>
        <dbReference type="Proteomes" id="UP000663722"/>
    </source>
</evidence>
<protein>
    <submittedName>
        <fullName evidence="1">Uncharacterized protein</fullName>
    </submittedName>
</protein>
<gene>
    <name evidence="1" type="ORF">dnm_088540</name>
</gene>
<dbReference type="EMBL" id="CP061800">
    <property type="protein sequence ID" value="QTA92764.1"/>
    <property type="molecule type" value="Genomic_DNA"/>
</dbReference>
<name>A0A975BW17_9BACT</name>
<reference evidence="1" key="1">
    <citation type="journal article" date="2021" name="Microb. Physiol.">
        <title>Proteogenomic Insights into the Physiology of Marine, Sulfate-Reducing, Filamentous Desulfonema limicola and Desulfonema magnum.</title>
        <authorList>
            <person name="Schnaars V."/>
            <person name="Wohlbrand L."/>
            <person name="Scheve S."/>
            <person name="Hinrichs C."/>
            <person name="Reinhardt R."/>
            <person name="Rabus R."/>
        </authorList>
    </citation>
    <scope>NUCLEOTIDE SEQUENCE</scope>
    <source>
        <strain evidence="1">4be13</strain>
    </source>
</reference>
<proteinExistence type="predicted"/>
<evidence type="ECO:0000313" key="1">
    <source>
        <dbReference type="EMBL" id="QTA92764.1"/>
    </source>
</evidence>
<dbReference type="KEGG" id="dmm:dnm_088540"/>
<keyword evidence="2" id="KW-1185">Reference proteome</keyword>
<accession>A0A975BW17</accession>